<evidence type="ECO:0000313" key="2">
    <source>
        <dbReference type="EMBL" id="KQL52660.1"/>
    </source>
</evidence>
<gene>
    <name evidence="2" type="ORF">AN964_03355</name>
</gene>
<reference evidence="2 3" key="1">
    <citation type="submission" date="2015-09" db="EMBL/GenBank/DDBJ databases">
        <title>Genome sequencing project for genomic taxonomy and phylogenomics of Bacillus-like bacteria.</title>
        <authorList>
            <person name="Liu B."/>
            <person name="Wang J."/>
            <person name="Zhu Y."/>
            <person name="Liu G."/>
            <person name="Chen Q."/>
            <person name="Chen Z."/>
            <person name="Lan J."/>
            <person name="Che J."/>
            <person name="Ge C."/>
            <person name="Shi H."/>
            <person name="Pan Z."/>
            <person name="Liu X."/>
        </authorList>
    </citation>
    <scope>NUCLEOTIDE SEQUENCE [LARGE SCALE GENOMIC DNA]</scope>
    <source>
        <strain evidence="2 3">LMG 18435</strain>
    </source>
</reference>
<protein>
    <submittedName>
        <fullName evidence="2">Uncharacterized protein</fullName>
    </submittedName>
</protein>
<accession>A0A0Q3WW03</accession>
<evidence type="ECO:0000313" key="3">
    <source>
        <dbReference type="Proteomes" id="UP000051888"/>
    </source>
</evidence>
<feature type="transmembrane region" description="Helical" evidence="1">
    <location>
        <begin position="12"/>
        <end position="31"/>
    </location>
</feature>
<keyword evidence="3" id="KW-1185">Reference proteome</keyword>
<sequence>MNRGQKMKECLRILIGIIAVVIFVIPATRLYKFNKELNNAKKDNVLSEQLVEHWYKNFYTIIAFIVVGMILALLFSFLS</sequence>
<keyword evidence="1" id="KW-1133">Transmembrane helix</keyword>
<feature type="transmembrane region" description="Helical" evidence="1">
    <location>
        <begin position="58"/>
        <end position="78"/>
    </location>
</feature>
<organism evidence="2 3">
    <name type="scientific">Heyndrickxia shackletonii</name>
    <dbReference type="NCBI Taxonomy" id="157838"/>
    <lineage>
        <taxon>Bacteria</taxon>
        <taxon>Bacillati</taxon>
        <taxon>Bacillota</taxon>
        <taxon>Bacilli</taxon>
        <taxon>Bacillales</taxon>
        <taxon>Bacillaceae</taxon>
        <taxon>Heyndrickxia</taxon>
    </lineage>
</organism>
<dbReference type="Proteomes" id="UP000051888">
    <property type="component" value="Unassembled WGS sequence"/>
</dbReference>
<keyword evidence="1" id="KW-0812">Transmembrane</keyword>
<keyword evidence="1" id="KW-0472">Membrane</keyword>
<name>A0A0Q3WW03_9BACI</name>
<dbReference type="PATRIC" id="fig|157838.3.peg.745"/>
<evidence type="ECO:0000256" key="1">
    <source>
        <dbReference type="SAM" id="Phobius"/>
    </source>
</evidence>
<comment type="caution">
    <text evidence="2">The sequence shown here is derived from an EMBL/GenBank/DDBJ whole genome shotgun (WGS) entry which is preliminary data.</text>
</comment>
<dbReference type="EMBL" id="LJJC01000004">
    <property type="protein sequence ID" value="KQL52660.1"/>
    <property type="molecule type" value="Genomic_DNA"/>
</dbReference>
<proteinExistence type="predicted"/>
<dbReference type="AlphaFoldDB" id="A0A0Q3WW03"/>
<dbReference type="STRING" id="157838.AN964_03355"/>